<evidence type="ECO:0000256" key="6">
    <source>
        <dbReference type="PROSITE-ProRule" id="PRU00176"/>
    </source>
</evidence>
<dbReference type="InterPro" id="IPR034992">
    <property type="entry name" value="RBM10_RRM2"/>
</dbReference>
<evidence type="ECO:0000256" key="8">
    <source>
        <dbReference type="SAM" id="MobiDB-lite"/>
    </source>
</evidence>
<evidence type="ECO:0000256" key="4">
    <source>
        <dbReference type="ARBA" id="ARBA00022833"/>
    </source>
</evidence>
<dbReference type="InterPro" id="IPR055494">
    <property type="entry name" value="DUF7066"/>
</dbReference>
<keyword evidence="2" id="KW-0479">Metal-binding</keyword>
<dbReference type="InterPro" id="IPR013087">
    <property type="entry name" value="Znf_C2H2_type"/>
</dbReference>
<proteinExistence type="predicted"/>
<dbReference type="GO" id="GO:0008270">
    <property type="term" value="F:zinc ion binding"/>
    <property type="evidence" value="ECO:0007669"/>
    <property type="project" value="UniProtKB-KW"/>
</dbReference>
<sequence>MDYERRGGRGDRTGRYENTHNDHNFRDMDYRGYDQEDEEVGTGYDVRADGDGPYGHEEPSLGDFSSGCLQDRPGGYHPRGDGRGDIGREGKGLLWTPQSDSALPMLQREDDGSRREFEHILTGPQERGRGRGFPDNSASRSGGREGNWGHGGGAHPEQMEYNTVRQREEDRFSRAAVKRRAFVVGAEDLSSGSAGPELSLEEMEQRDQDYRADLDHNQRPSNIIMLRMLPPNASANEIRAQLQEQGIQPREVRLMRNKSSGQSRGFAFVEFNVIQEATRWMETNQSVLLILGQRVSMHYSDPKPRANEDWLCNKCGVQNFKRREKCFKCSVPKSEAELKLPQLQRDLSVGLQKEEIQGLLPLPAPYHSSGPAVSPGQATQQADVANDTLILRNLGPHTSVETILSALAPFATLSPSNVRLIKDKHTHLNRGFAFLQLSTIVEASQLLQILQALQPALSIDGKAIVVEFAKGSKRDVFLTDGSRVSAATVASTAIAAAQWSVTQTPQNGSGGGQTTDTAVYQQGAAVTYNQEGVEYSGLDGTHFKSQGDARASALPGARTALMGAYTGGAAAEAVTSGSVVLQHTQSALITTASNTPVTQVEIVGKPQPAAPSQPATPGTEHELQQYPVPDVSTYHYDESSGFYYDPLTGLYYDPNSQYYFNPHTQQYMYWDGEKHTYIPAADGQSNSEGAPTSLGAAPSDSPFGTPGSKEKKDKPKSKTAQQIAKDMERWAKSLNRHKENMRSVSSSPAVGTTALPPGYARAPGHSRLDDRRESASADAGYAVLEKKGALSERPQIFLDQIRQSTERSPPQQQGLVPAYSGETDSDEEGGDKDEKEGRMTDWVKLACLLCRRQFPSKEALIRHQQLSELHKQNLEQRRALQDSAGKERLADGPELPDPKRRKFNPIDGITGTSLGARMLQGGVKKGFLLRNMQVE</sequence>
<feature type="compositionally biased region" description="Basic and acidic residues" evidence="8">
    <location>
        <begin position="875"/>
        <end position="891"/>
    </location>
</feature>
<dbReference type="PANTHER" id="PTHR13948:SF4">
    <property type="entry name" value="RNA-BINDING PROTEIN 10"/>
    <property type="match status" value="1"/>
</dbReference>
<reference evidence="12" key="1">
    <citation type="submission" date="2022-11" db="EMBL/GenBank/DDBJ databases">
        <title>Chromosome-level genome of Pogonophryne albipinna.</title>
        <authorList>
            <person name="Jo E."/>
        </authorList>
    </citation>
    <scope>NUCLEOTIDE SEQUENCE</scope>
    <source>
        <strain evidence="12">SGF0006</strain>
        <tissue evidence="12">Muscle</tissue>
    </source>
</reference>
<protein>
    <recommendedName>
        <fullName evidence="14">RNA-binding protein 10</fullName>
    </recommendedName>
</protein>
<dbReference type="AlphaFoldDB" id="A0AAD6FHT9"/>
<evidence type="ECO:0000256" key="2">
    <source>
        <dbReference type="ARBA" id="ARBA00022723"/>
    </source>
</evidence>
<feature type="compositionally biased region" description="Basic and acidic residues" evidence="8">
    <location>
        <begin position="46"/>
        <end position="59"/>
    </location>
</feature>
<dbReference type="SUPFAM" id="SSF90209">
    <property type="entry name" value="Ran binding protein zinc finger-like"/>
    <property type="match status" value="1"/>
</dbReference>
<dbReference type="PROSITE" id="PS50199">
    <property type="entry name" value="ZF_RANBP2_2"/>
    <property type="match status" value="1"/>
</dbReference>
<dbReference type="SMART" id="SM00360">
    <property type="entry name" value="RRM"/>
    <property type="match status" value="2"/>
</dbReference>
<keyword evidence="13" id="KW-1185">Reference proteome</keyword>
<comment type="subcellular location">
    <subcellularLocation>
        <location evidence="1">Nucleus</location>
    </subcellularLocation>
</comment>
<evidence type="ECO:0008006" key="14">
    <source>
        <dbReference type="Google" id="ProtNLM"/>
    </source>
</evidence>
<comment type="caution">
    <text evidence="12">The sequence shown here is derived from an EMBL/GenBank/DDBJ whole genome shotgun (WGS) entry which is preliminary data.</text>
</comment>
<evidence type="ECO:0000256" key="5">
    <source>
        <dbReference type="ARBA" id="ARBA00023242"/>
    </source>
</evidence>
<feature type="compositionally biased region" description="Polar residues" evidence="8">
    <location>
        <begin position="804"/>
        <end position="814"/>
    </location>
</feature>
<dbReference type="GO" id="GO:0005634">
    <property type="term" value="C:nucleus"/>
    <property type="evidence" value="ECO:0007669"/>
    <property type="project" value="UniProtKB-SubCell"/>
</dbReference>
<dbReference type="Pfam" id="PF23217">
    <property type="entry name" value="DUF7066"/>
    <property type="match status" value="1"/>
</dbReference>
<evidence type="ECO:0000259" key="11">
    <source>
        <dbReference type="PROSITE" id="PS50199"/>
    </source>
</evidence>
<dbReference type="Gene3D" id="4.10.1060.10">
    <property type="entry name" value="Zinc finger, RanBP2-type"/>
    <property type="match status" value="1"/>
</dbReference>
<dbReference type="InterPro" id="IPR001876">
    <property type="entry name" value="Znf_RanBP2"/>
</dbReference>
<dbReference type="InterPro" id="IPR035979">
    <property type="entry name" value="RBD_domain_sf"/>
</dbReference>
<evidence type="ECO:0000313" key="13">
    <source>
        <dbReference type="Proteomes" id="UP001219934"/>
    </source>
</evidence>
<feature type="compositionally biased region" description="Basic and acidic residues" evidence="8">
    <location>
        <begin position="1"/>
        <end position="34"/>
    </location>
</feature>
<feature type="compositionally biased region" description="Basic and acidic residues" evidence="8">
    <location>
        <begin position="78"/>
        <end position="91"/>
    </location>
</feature>
<dbReference type="PANTHER" id="PTHR13948">
    <property type="entry name" value="RNA-BINDING PROTEIN"/>
    <property type="match status" value="1"/>
</dbReference>
<dbReference type="InterPro" id="IPR041591">
    <property type="entry name" value="OCRE"/>
</dbReference>
<dbReference type="GO" id="GO:0003723">
    <property type="term" value="F:RNA binding"/>
    <property type="evidence" value="ECO:0007669"/>
    <property type="project" value="UniProtKB-UniRule"/>
</dbReference>
<dbReference type="PROSITE" id="PS01358">
    <property type="entry name" value="ZF_RANBP2_1"/>
    <property type="match status" value="1"/>
</dbReference>
<feature type="region of interest" description="Disordered" evidence="8">
    <location>
        <begin position="1"/>
        <end position="158"/>
    </location>
</feature>
<dbReference type="CDD" id="cd12754">
    <property type="entry name" value="RRM2_RBM10"/>
    <property type="match status" value="1"/>
</dbReference>
<dbReference type="FunFam" id="4.10.1060.10:FF:000005">
    <property type="entry name" value="RNA-binding protein 10 isoform X2"/>
    <property type="match status" value="1"/>
</dbReference>
<feature type="domain" description="RRM" evidence="9">
    <location>
        <begin position="222"/>
        <end position="302"/>
    </location>
</feature>
<dbReference type="PROSITE" id="PS50157">
    <property type="entry name" value="ZINC_FINGER_C2H2_2"/>
    <property type="match status" value="1"/>
</dbReference>
<evidence type="ECO:0000256" key="7">
    <source>
        <dbReference type="PROSITE-ProRule" id="PRU00322"/>
    </source>
</evidence>
<feature type="compositionally biased region" description="Gly residues" evidence="8">
    <location>
        <begin position="144"/>
        <end position="154"/>
    </location>
</feature>
<dbReference type="Proteomes" id="UP001219934">
    <property type="component" value="Unassembled WGS sequence"/>
</dbReference>
<dbReference type="Gene3D" id="3.30.70.330">
    <property type="match status" value="2"/>
</dbReference>
<keyword evidence="6" id="KW-0694">RNA-binding</keyword>
<evidence type="ECO:0000256" key="3">
    <source>
        <dbReference type="ARBA" id="ARBA00022771"/>
    </source>
</evidence>
<feature type="region of interest" description="Disordered" evidence="8">
    <location>
        <begin position="680"/>
        <end position="721"/>
    </location>
</feature>
<feature type="region of interest" description="Disordered" evidence="8">
    <location>
        <begin position="739"/>
        <end position="774"/>
    </location>
</feature>
<dbReference type="CDD" id="cd12753">
    <property type="entry name" value="RRM1_RBM10"/>
    <property type="match status" value="1"/>
</dbReference>
<dbReference type="InterPro" id="IPR012677">
    <property type="entry name" value="Nucleotide-bd_a/b_plait_sf"/>
</dbReference>
<keyword evidence="5" id="KW-0539">Nucleus</keyword>
<dbReference type="SUPFAM" id="SSF54928">
    <property type="entry name" value="RNA-binding domain, RBD"/>
    <property type="match status" value="2"/>
</dbReference>
<feature type="domain" description="RRM" evidence="9">
    <location>
        <begin position="387"/>
        <end position="471"/>
    </location>
</feature>
<evidence type="ECO:0000256" key="1">
    <source>
        <dbReference type="ARBA" id="ARBA00004123"/>
    </source>
</evidence>
<feature type="domain" description="RanBP2-type" evidence="11">
    <location>
        <begin position="305"/>
        <end position="335"/>
    </location>
</feature>
<feature type="domain" description="C2H2-type" evidence="10">
    <location>
        <begin position="845"/>
        <end position="875"/>
    </location>
</feature>
<dbReference type="InterPro" id="IPR036443">
    <property type="entry name" value="Znf_RanBP2_sf"/>
</dbReference>
<evidence type="ECO:0000259" key="9">
    <source>
        <dbReference type="PROSITE" id="PS50102"/>
    </source>
</evidence>
<dbReference type="EMBL" id="JAPTMU010000012">
    <property type="protein sequence ID" value="KAJ4934451.1"/>
    <property type="molecule type" value="Genomic_DNA"/>
</dbReference>
<keyword evidence="4" id="KW-0862">Zinc</keyword>
<gene>
    <name evidence="12" type="ORF">JOQ06_007246</name>
</gene>
<dbReference type="SMART" id="SM00547">
    <property type="entry name" value="ZnF_RBZ"/>
    <property type="match status" value="1"/>
</dbReference>
<dbReference type="PROSITE" id="PS50102">
    <property type="entry name" value="RRM"/>
    <property type="match status" value="2"/>
</dbReference>
<name>A0AAD6FHT9_9TELE</name>
<feature type="region of interest" description="Disordered" evidence="8">
    <location>
        <begin position="804"/>
        <end position="837"/>
    </location>
</feature>
<evidence type="ECO:0000259" key="10">
    <source>
        <dbReference type="PROSITE" id="PS50157"/>
    </source>
</evidence>
<keyword evidence="3 7" id="KW-0863">Zinc-finger</keyword>
<organism evidence="12 13">
    <name type="scientific">Pogonophryne albipinna</name>
    <dbReference type="NCBI Taxonomy" id="1090488"/>
    <lineage>
        <taxon>Eukaryota</taxon>
        <taxon>Metazoa</taxon>
        <taxon>Chordata</taxon>
        <taxon>Craniata</taxon>
        <taxon>Vertebrata</taxon>
        <taxon>Euteleostomi</taxon>
        <taxon>Actinopterygii</taxon>
        <taxon>Neopterygii</taxon>
        <taxon>Teleostei</taxon>
        <taxon>Neoteleostei</taxon>
        <taxon>Acanthomorphata</taxon>
        <taxon>Eupercaria</taxon>
        <taxon>Perciformes</taxon>
        <taxon>Notothenioidei</taxon>
        <taxon>Pogonophryne</taxon>
    </lineage>
</organism>
<dbReference type="GO" id="GO:0000398">
    <property type="term" value="P:mRNA splicing, via spliceosome"/>
    <property type="evidence" value="ECO:0007669"/>
    <property type="project" value="TreeGrafter"/>
</dbReference>
<accession>A0AAD6FHT9</accession>
<dbReference type="Pfam" id="PF00076">
    <property type="entry name" value="RRM_1"/>
    <property type="match status" value="1"/>
</dbReference>
<feature type="region of interest" description="Disordered" evidence="8">
    <location>
        <begin position="875"/>
        <end position="907"/>
    </location>
</feature>
<dbReference type="Pfam" id="PF17780">
    <property type="entry name" value="OCRE"/>
    <property type="match status" value="1"/>
</dbReference>
<dbReference type="FunFam" id="3.30.70.330:FF:000110">
    <property type="entry name" value="RNA-binding protein 10 isoform X1"/>
    <property type="match status" value="1"/>
</dbReference>
<feature type="compositionally biased region" description="Basic and acidic residues" evidence="8">
    <location>
        <begin position="107"/>
        <end position="119"/>
    </location>
</feature>
<evidence type="ECO:0000313" key="12">
    <source>
        <dbReference type="EMBL" id="KAJ4934451.1"/>
    </source>
</evidence>
<dbReference type="InterPro" id="IPR000504">
    <property type="entry name" value="RRM_dom"/>
</dbReference>